<dbReference type="Pfam" id="PF00486">
    <property type="entry name" value="Trans_reg_C"/>
    <property type="match status" value="1"/>
</dbReference>
<evidence type="ECO:0000256" key="5">
    <source>
        <dbReference type="ARBA" id="ARBA00023015"/>
    </source>
</evidence>
<keyword evidence="7" id="KW-0804">Transcription</keyword>
<evidence type="ECO:0000259" key="11">
    <source>
        <dbReference type="PROSITE" id="PS51755"/>
    </source>
</evidence>
<dbReference type="SMART" id="SM00862">
    <property type="entry name" value="Trans_reg_C"/>
    <property type="match status" value="1"/>
</dbReference>
<dbReference type="SUPFAM" id="SSF46894">
    <property type="entry name" value="C-terminal effector domain of the bipartite response regulators"/>
    <property type="match status" value="1"/>
</dbReference>
<name>A0AAX2DSV3_LISIV</name>
<dbReference type="GO" id="GO:0032993">
    <property type="term" value="C:protein-DNA complex"/>
    <property type="evidence" value="ECO:0007669"/>
    <property type="project" value="TreeGrafter"/>
</dbReference>
<protein>
    <submittedName>
        <fullName evidence="12">DNA-binding response regulator, OmpR family, contains REC and winged-helix (WHTH) domain</fullName>
    </submittedName>
</protein>
<sequence length="229" mass="26902">MVKVYIVEDDEVIRDTIRKHLNKWGFEIGVVNDFNNILQEFLAFEPQLVILDVNLPFFDGFYWCNQIREVSNVPIIFLSSRNSRMDQIMGMNMGMNMGADYYIEKPVDLDVLMARINALLRRTYSYADLEEANVMEHNNVFLHIDTNTLTHLEDKIELTKNEFLILYELMKQKGSIVSRDEIMRALWEDESFVDDNTLTVNVVRIRKKLAEIGLEEFIKTKKGQGYMIE</sequence>
<dbReference type="Pfam" id="PF00072">
    <property type="entry name" value="Response_reg"/>
    <property type="match status" value="1"/>
</dbReference>
<dbReference type="Gene3D" id="1.10.10.10">
    <property type="entry name" value="Winged helix-like DNA-binding domain superfamily/Winged helix DNA-binding domain"/>
    <property type="match status" value="1"/>
</dbReference>
<evidence type="ECO:0000256" key="7">
    <source>
        <dbReference type="ARBA" id="ARBA00023163"/>
    </source>
</evidence>
<accession>A0AAX2DSV3</accession>
<proteinExistence type="predicted"/>
<dbReference type="GO" id="GO:0006355">
    <property type="term" value="P:regulation of DNA-templated transcription"/>
    <property type="evidence" value="ECO:0007669"/>
    <property type="project" value="InterPro"/>
</dbReference>
<keyword evidence="3 8" id="KW-0597">Phosphoprotein</keyword>
<dbReference type="SMART" id="SM00448">
    <property type="entry name" value="REC"/>
    <property type="match status" value="1"/>
</dbReference>
<keyword evidence="6 9" id="KW-0238">DNA-binding</keyword>
<dbReference type="PANTHER" id="PTHR48111">
    <property type="entry name" value="REGULATOR OF RPOS"/>
    <property type="match status" value="1"/>
</dbReference>
<evidence type="ECO:0000259" key="10">
    <source>
        <dbReference type="PROSITE" id="PS50110"/>
    </source>
</evidence>
<evidence type="ECO:0000256" key="8">
    <source>
        <dbReference type="PROSITE-ProRule" id="PRU00169"/>
    </source>
</evidence>
<keyword evidence="5" id="KW-0805">Transcription regulation</keyword>
<dbReference type="PANTHER" id="PTHR48111:SF43">
    <property type="entry name" value="STAGE 0 SPORULATION PROTEIN A HOMOLOG"/>
    <property type="match status" value="1"/>
</dbReference>
<evidence type="ECO:0000256" key="1">
    <source>
        <dbReference type="ARBA" id="ARBA00004496"/>
    </source>
</evidence>
<evidence type="ECO:0000313" key="12">
    <source>
        <dbReference type="EMBL" id="SDX17667.1"/>
    </source>
</evidence>
<dbReference type="InterPro" id="IPR036388">
    <property type="entry name" value="WH-like_DNA-bd_sf"/>
</dbReference>
<evidence type="ECO:0000313" key="13">
    <source>
        <dbReference type="Proteomes" id="UP000183610"/>
    </source>
</evidence>
<dbReference type="FunFam" id="1.10.10.10:FF:000359">
    <property type="entry name" value="DNA-binding response regulator"/>
    <property type="match status" value="1"/>
</dbReference>
<dbReference type="CDD" id="cd00383">
    <property type="entry name" value="trans_reg_C"/>
    <property type="match status" value="1"/>
</dbReference>
<dbReference type="FunFam" id="3.40.50.2300:FF:000065">
    <property type="entry name" value="DNA-binding response regulator"/>
    <property type="match status" value="1"/>
</dbReference>
<gene>
    <name evidence="12" type="ORF">SAMN05421782_11272</name>
</gene>
<feature type="DNA-binding region" description="OmpR/PhoB-type" evidence="9">
    <location>
        <begin position="132"/>
        <end position="229"/>
    </location>
</feature>
<dbReference type="RefSeq" id="WP_074673989.1">
    <property type="nucleotide sequence ID" value="NZ_FNMX01000012.1"/>
</dbReference>
<dbReference type="GO" id="GO:0000156">
    <property type="term" value="F:phosphorelay response regulator activity"/>
    <property type="evidence" value="ECO:0007669"/>
    <property type="project" value="TreeGrafter"/>
</dbReference>
<dbReference type="SUPFAM" id="SSF52172">
    <property type="entry name" value="CheY-like"/>
    <property type="match status" value="1"/>
</dbReference>
<comment type="caution">
    <text evidence="12">The sequence shown here is derived from an EMBL/GenBank/DDBJ whole genome shotgun (WGS) entry which is preliminary data.</text>
</comment>
<organism evidence="12 13">
    <name type="scientific">Listeria ivanovii</name>
    <dbReference type="NCBI Taxonomy" id="1638"/>
    <lineage>
        <taxon>Bacteria</taxon>
        <taxon>Bacillati</taxon>
        <taxon>Bacillota</taxon>
        <taxon>Bacilli</taxon>
        <taxon>Bacillales</taxon>
        <taxon>Listeriaceae</taxon>
        <taxon>Listeria</taxon>
    </lineage>
</organism>
<dbReference type="PROSITE" id="PS50110">
    <property type="entry name" value="RESPONSE_REGULATORY"/>
    <property type="match status" value="1"/>
</dbReference>
<evidence type="ECO:0000256" key="2">
    <source>
        <dbReference type="ARBA" id="ARBA00022490"/>
    </source>
</evidence>
<dbReference type="AlphaFoldDB" id="A0AAX2DSV3"/>
<feature type="domain" description="Response regulatory" evidence="10">
    <location>
        <begin position="3"/>
        <end position="120"/>
    </location>
</feature>
<dbReference type="GO" id="GO:0000976">
    <property type="term" value="F:transcription cis-regulatory region binding"/>
    <property type="evidence" value="ECO:0007669"/>
    <property type="project" value="TreeGrafter"/>
</dbReference>
<keyword evidence="2" id="KW-0963">Cytoplasm</keyword>
<evidence type="ECO:0000256" key="9">
    <source>
        <dbReference type="PROSITE-ProRule" id="PRU01091"/>
    </source>
</evidence>
<dbReference type="InterPro" id="IPR039420">
    <property type="entry name" value="WalR-like"/>
</dbReference>
<feature type="domain" description="OmpR/PhoB-type" evidence="11">
    <location>
        <begin position="132"/>
        <end position="229"/>
    </location>
</feature>
<dbReference type="GO" id="GO:0005829">
    <property type="term" value="C:cytosol"/>
    <property type="evidence" value="ECO:0007669"/>
    <property type="project" value="TreeGrafter"/>
</dbReference>
<evidence type="ECO:0000256" key="6">
    <source>
        <dbReference type="ARBA" id="ARBA00023125"/>
    </source>
</evidence>
<dbReference type="InterPro" id="IPR016032">
    <property type="entry name" value="Sig_transdc_resp-reg_C-effctor"/>
</dbReference>
<dbReference type="Gene3D" id="6.10.250.690">
    <property type="match status" value="1"/>
</dbReference>
<evidence type="ECO:0000256" key="3">
    <source>
        <dbReference type="ARBA" id="ARBA00022553"/>
    </source>
</evidence>
<comment type="subcellular location">
    <subcellularLocation>
        <location evidence="1">Cytoplasm</location>
    </subcellularLocation>
</comment>
<reference evidence="12 13" key="1">
    <citation type="submission" date="2016-10" db="EMBL/GenBank/DDBJ databases">
        <authorList>
            <person name="Varghese N."/>
            <person name="Submissions S."/>
        </authorList>
    </citation>
    <scope>NUCLEOTIDE SEQUENCE [LARGE SCALE GENOMIC DNA]</scope>
    <source>
        <strain evidence="12 13">ATCC 49954</strain>
    </source>
</reference>
<dbReference type="EMBL" id="FNMX01000012">
    <property type="protein sequence ID" value="SDX17667.1"/>
    <property type="molecule type" value="Genomic_DNA"/>
</dbReference>
<feature type="modified residue" description="4-aspartylphosphate" evidence="8">
    <location>
        <position position="52"/>
    </location>
</feature>
<evidence type="ECO:0000256" key="4">
    <source>
        <dbReference type="ARBA" id="ARBA00023012"/>
    </source>
</evidence>
<dbReference type="InterPro" id="IPR011006">
    <property type="entry name" value="CheY-like_superfamily"/>
</dbReference>
<dbReference type="Proteomes" id="UP000183610">
    <property type="component" value="Unassembled WGS sequence"/>
</dbReference>
<dbReference type="InterPro" id="IPR001789">
    <property type="entry name" value="Sig_transdc_resp-reg_receiver"/>
</dbReference>
<keyword evidence="4" id="KW-0902">Two-component regulatory system</keyword>
<dbReference type="PROSITE" id="PS51755">
    <property type="entry name" value="OMPR_PHOB"/>
    <property type="match status" value="1"/>
</dbReference>
<dbReference type="InterPro" id="IPR001867">
    <property type="entry name" value="OmpR/PhoB-type_DNA-bd"/>
</dbReference>
<dbReference type="Gene3D" id="3.40.50.2300">
    <property type="match status" value="1"/>
</dbReference>